<dbReference type="Proteomes" id="UP000320876">
    <property type="component" value="Unassembled WGS sequence"/>
</dbReference>
<feature type="compositionally biased region" description="Pro residues" evidence="1">
    <location>
        <begin position="234"/>
        <end position="244"/>
    </location>
</feature>
<feature type="region of interest" description="Disordered" evidence="1">
    <location>
        <begin position="228"/>
        <end position="247"/>
    </location>
</feature>
<protein>
    <submittedName>
        <fullName evidence="4">Uncharacterized protein DUF4439</fullName>
    </submittedName>
</protein>
<comment type="caution">
    <text evidence="4">The sequence shown here is derived from an EMBL/GenBank/DDBJ whole genome shotgun (WGS) entry which is preliminary data.</text>
</comment>
<keyword evidence="2" id="KW-0732">Signal</keyword>
<evidence type="ECO:0000313" key="5">
    <source>
        <dbReference type="Proteomes" id="UP000320876"/>
    </source>
</evidence>
<dbReference type="Pfam" id="PF14530">
    <property type="entry name" value="DUF4439"/>
    <property type="match status" value="1"/>
</dbReference>
<dbReference type="InterPro" id="IPR006311">
    <property type="entry name" value="TAT_signal"/>
</dbReference>
<evidence type="ECO:0000256" key="2">
    <source>
        <dbReference type="SAM" id="SignalP"/>
    </source>
</evidence>
<feature type="compositionally biased region" description="Basic and acidic residues" evidence="1">
    <location>
        <begin position="83"/>
        <end position="99"/>
    </location>
</feature>
<gene>
    <name evidence="4" type="ORF">FB471_6202</name>
</gene>
<feature type="chain" id="PRO_5039701104" evidence="2">
    <location>
        <begin position="27"/>
        <end position="315"/>
    </location>
</feature>
<dbReference type="CDD" id="cd00657">
    <property type="entry name" value="Ferritin_like"/>
    <property type="match status" value="1"/>
</dbReference>
<organism evidence="4 5">
    <name type="scientific">Amycolatopsis cihanbeyliensis</name>
    <dbReference type="NCBI Taxonomy" id="1128664"/>
    <lineage>
        <taxon>Bacteria</taxon>
        <taxon>Bacillati</taxon>
        <taxon>Actinomycetota</taxon>
        <taxon>Actinomycetes</taxon>
        <taxon>Pseudonocardiales</taxon>
        <taxon>Pseudonocardiaceae</taxon>
        <taxon>Amycolatopsis</taxon>
    </lineage>
</organism>
<evidence type="ECO:0000313" key="4">
    <source>
        <dbReference type="EMBL" id="TQI94052.1"/>
    </source>
</evidence>
<feature type="signal peptide" evidence="2">
    <location>
        <begin position="1"/>
        <end position="26"/>
    </location>
</feature>
<dbReference type="OrthoDB" id="5192349at2"/>
<dbReference type="InterPro" id="IPR009078">
    <property type="entry name" value="Ferritin-like_SF"/>
</dbReference>
<feature type="domain" description="DUF4439" evidence="3">
    <location>
        <begin position="177"/>
        <end position="313"/>
    </location>
</feature>
<dbReference type="RefSeq" id="WP_142003333.1">
    <property type="nucleotide sequence ID" value="NZ_VFML01000002.1"/>
</dbReference>
<evidence type="ECO:0000256" key="1">
    <source>
        <dbReference type="SAM" id="MobiDB-lite"/>
    </source>
</evidence>
<sequence>MPRGRRDVLRAGALALVLPLVGPLAAACTAGYEDSPDPLLPLLQRARSEAEAARALAGSTPRHAELATEVAALRTAQAERLEAEVDRLNRPKPRPEQRATDPGPVPDLRTLGTRLAQCRQQALELVPSVPRYRAGLVGSVAAGCAAAQQLDQALGAGQPGKLEPVTVRELPEESAQALQQALAAEHAAIWVYGLVAAYLPGDFDRGVREGAAAHRDRRDAAERMLTAAGGTPQPAEPAYPPPQPVTDQPSAMALVVVAETDAAQAWRGVLERTDDTALRSMAAESLLGSATRVTRWRADAGTTPAANPLPGTPLR</sequence>
<proteinExistence type="predicted"/>
<accession>A0A542CTA1</accession>
<reference evidence="4 5" key="1">
    <citation type="submission" date="2019-06" db="EMBL/GenBank/DDBJ databases">
        <title>Sequencing the genomes of 1000 actinobacteria strains.</title>
        <authorList>
            <person name="Klenk H.-P."/>
        </authorList>
    </citation>
    <scope>NUCLEOTIDE SEQUENCE [LARGE SCALE GENOMIC DNA]</scope>
    <source>
        <strain evidence="4 5">DSM 45679</strain>
    </source>
</reference>
<name>A0A542CTA1_AMYCI</name>
<dbReference type="AlphaFoldDB" id="A0A542CTA1"/>
<dbReference type="EMBL" id="VFML01000002">
    <property type="protein sequence ID" value="TQI94052.1"/>
    <property type="molecule type" value="Genomic_DNA"/>
</dbReference>
<dbReference type="PROSITE" id="PS51318">
    <property type="entry name" value="TAT"/>
    <property type="match status" value="1"/>
</dbReference>
<dbReference type="InterPro" id="IPR012347">
    <property type="entry name" value="Ferritin-like"/>
</dbReference>
<feature type="region of interest" description="Disordered" evidence="1">
    <location>
        <begin position="83"/>
        <end position="106"/>
    </location>
</feature>
<dbReference type="InterPro" id="IPR029447">
    <property type="entry name" value="DUF4439"/>
</dbReference>
<dbReference type="Gene3D" id="1.20.1260.10">
    <property type="match status" value="1"/>
</dbReference>
<dbReference type="SUPFAM" id="SSF47240">
    <property type="entry name" value="Ferritin-like"/>
    <property type="match status" value="1"/>
</dbReference>
<evidence type="ECO:0000259" key="3">
    <source>
        <dbReference type="Pfam" id="PF14530"/>
    </source>
</evidence>
<dbReference type="PROSITE" id="PS51257">
    <property type="entry name" value="PROKAR_LIPOPROTEIN"/>
    <property type="match status" value="1"/>
</dbReference>
<keyword evidence="5" id="KW-1185">Reference proteome</keyword>